<reference evidence="2 3" key="1">
    <citation type="submission" date="2022-09" db="EMBL/GenBank/DDBJ databases">
        <authorList>
            <person name="Kop L."/>
        </authorList>
    </citation>
    <scope>NUCLEOTIDE SEQUENCE [LARGE SCALE GENOMIC DNA]</scope>
    <source>
        <strain evidence="2 3">347</strain>
    </source>
</reference>
<dbReference type="PANTHER" id="PTHR16138">
    <property type="entry name" value="MYCOPHENOLIC ACID ACYL-GLUCURONIDE ESTERASE, MITOCHONDRIAL"/>
    <property type="match status" value="1"/>
</dbReference>
<dbReference type="Gene3D" id="3.40.50.1820">
    <property type="entry name" value="alpha/beta hydrolase"/>
    <property type="match status" value="1"/>
</dbReference>
<evidence type="ECO:0008006" key="4">
    <source>
        <dbReference type="Google" id="ProtNLM"/>
    </source>
</evidence>
<accession>A0ABM9HD59</accession>
<dbReference type="RefSeq" id="WP_282011072.1">
    <property type="nucleotide sequence ID" value="NZ_OX336137.1"/>
</dbReference>
<keyword evidence="3" id="KW-1185">Reference proteome</keyword>
<dbReference type="PANTHER" id="PTHR16138:SF7">
    <property type="entry name" value="PALMITOYL-PROTEIN THIOESTERASE ABHD10, MITOCHONDRIAL"/>
    <property type="match status" value="1"/>
</dbReference>
<name>A0ABM9HD59_9BACT</name>
<evidence type="ECO:0000313" key="2">
    <source>
        <dbReference type="EMBL" id="CAI2718165.1"/>
    </source>
</evidence>
<evidence type="ECO:0000313" key="3">
    <source>
        <dbReference type="Proteomes" id="UP001157733"/>
    </source>
</evidence>
<organism evidence="2 3">
    <name type="scientific">Nitrospina watsonii</name>
    <dbReference type="NCBI Taxonomy" id="1323948"/>
    <lineage>
        <taxon>Bacteria</taxon>
        <taxon>Pseudomonadati</taxon>
        <taxon>Nitrospinota/Tectimicrobiota group</taxon>
        <taxon>Nitrospinota</taxon>
        <taxon>Nitrospinia</taxon>
        <taxon>Nitrospinales</taxon>
        <taxon>Nitrospinaceae</taxon>
        <taxon>Nitrospina</taxon>
    </lineage>
</organism>
<gene>
    <name evidence="2" type="ORF">NSPWAT_1306</name>
</gene>
<dbReference type="InterPro" id="IPR008886">
    <property type="entry name" value="UPF0227/Esterase_YqiA"/>
</dbReference>
<dbReference type="InterPro" id="IPR052382">
    <property type="entry name" value="ABHD10_acyl-thioesterase"/>
</dbReference>
<dbReference type="InterPro" id="IPR029058">
    <property type="entry name" value="AB_hydrolase_fold"/>
</dbReference>
<protein>
    <recommendedName>
        <fullName evidence="4">Esterase</fullName>
    </recommendedName>
</protein>
<evidence type="ECO:0000256" key="1">
    <source>
        <dbReference type="ARBA" id="ARBA00022801"/>
    </source>
</evidence>
<dbReference type="Proteomes" id="UP001157733">
    <property type="component" value="Chromosome"/>
</dbReference>
<dbReference type="EMBL" id="OX336137">
    <property type="protein sequence ID" value="CAI2718165.1"/>
    <property type="molecule type" value="Genomic_DNA"/>
</dbReference>
<dbReference type="SUPFAM" id="SSF53474">
    <property type="entry name" value="alpha/beta-Hydrolases"/>
    <property type="match status" value="1"/>
</dbReference>
<sequence length="216" mass="24589">MKTVYIYCHGFASSPGSQKATAFAQRFRERGKELIVPDLEDGDFRKITISRQVEKITGVLNTFSDAKVGLIGSSMGGYLAALVAQMRQEVAAQYLMCPGFHFLERWQERVARDYPDVNGLPAAITVYHYRYDRPLELDTGIFEDARKWDTRVLDRSLPTRIVHGVHDDTVPIQQSRDFAADRSWASLVELDSDHGLLSHMDWIVEDCLKFFAREGV</sequence>
<dbReference type="Pfam" id="PF05728">
    <property type="entry name" value="UPF0227"/>
    <property type="match status" value="1"/>
</dbReference>
<keyword evidence="1" id="KW-0378">Hydrolase</keyword>
<proteinExistence type="predicted"/>